<keyword evidence="1" id="KW-1133">Transmembrane helix</keyword>
<gene>
    <name evidence="2" type="ORF">AA0117_g12948</name>
</gene>
<accession>A0A4Q4MVK0</accession>
<name>A0A4Q4MVK0_ALTAL</name>
<evidence type="ECO:0000313" key="3">
    <source>
        <dbReference type="Proteomes" id="UP000291422"/>
    </source>
</evidence>
<feature type="transmembrane region" description="Helical" evidence="1">
    <location>
        <begin position="32"/>
        <end position="49"/>
    </location>
</feature>
<reference evidence="3" key="1">
    <citation type="journal article" date="2019" name="bioRxiv">
        <title>Genomics, evolutionary history and diagnostics of the Alternaria alternata species group including apple and Asian pear pathotypes.</title>
        <authorList>
            <person name="Armitage A.D."/>
            <person name="Cockerton H.M."/>
            <person name="Sreenivasaprasad S."/>
            <person name="Woodhall J.W."/>
            <person name="Lane C.R."/>
            <person name="Harrison R.J."/>
            <person name="Clarkson J.P."/>
        </authorList>
    </citation>
    <scope>NUCLEOTIDE SEQUENCE [LARGE SCALE GENOMIC DNA]</scope>
    <source>
        <strain evidence="3">FERA 1177</strain>
    </source>
</reference>
<evidence type="ECO:0000313" key="2">
    <source>
        <dbReference type="EMBL" id="RYN61644.1"/>
    </source>
</evidence>
<sequence>MSTFHVLYFVLPAFVVVRWTTSSTQDIEFLDAYQVGLLVLTVLLPVYAVQTRGDDWCAGVALMLLYVVYAVCVW</sequence>
<organism evidence="2 3">
    <name type="scientific">Alternaria alternata</name>
    <name type="common">Alternaria rot fungus</name>
    <name type="synonym">Torula alternata</name>
    <dbReference type="NCBI Taxonomy" id="5599"/>
    <lineage>
        <taxon>Eukaryota</taxon>
        <taxon>Fungi</taxon>
        <taxon>Dikarya</taxon>
        <taxon>Ascomycota</taxon>
        <taxon>Pezizomycotina</taxon>
        <taxon>Dothideomycetes</taxon>
        <taxon>Pleosporomycetidae</taxon>
        <taxon>Pleosporales</taxon>
        <taxon>Pleosporineae</taxon>
        <taxon>Pleosporaceae</taxon>
        <taxon>Alternaria</taxon>
        <taxon>Alternaria sect. Alternaria</taxon>
        <taxon>Alternaria alternata complex</taxon>
    </lineage>
</organism>
<dbReference type="Proteomes" id="UP000291422">
    <property type="component" value="Unassembled WGS sequence"/>
</dbReference>
<dbReference type="AlphaFoldDB" id="A0A4Q4MVK0"/>
<keyword evidence="1" id="KW-0472">Membrane</keyword>
<proteinExistence type="predicted"/>
<feature type="transmembrane region" description="Helical" evidence="1">
    <location>
        <begin position="56"/>
        <end position="73"/>
    </location>
</feature>
<evidence type="ECO:0000256" key="1">
    <source>
        <dbReference type="SAM" id="Phobius"/>
    </source>
</evidence>
<dbReference type="EMBL" id="PDXD01000102">
    <property type="protein sequence ID" value="RYN61644.1"/>
    <property type="molecule type" value="Genomic_DNA"/>
</dbReference>
<evidence type="ECO:0008006" key="4">
    <source>
        <dbReference type="Google" id="ProtNLM"/>
    </source>
</evidence>
<comment type="caution">
    <text evidence="2">The sequence shown here is derived from an EMBL/GenBank/DDBJ whole genome shotgun (WGS) entry which is preliminary data.</text>
</comment>
<protein>
    <recommendedName>
        <fullName evidence="4">Sodium/calcium exchanger membrane region domain-containing protein</fullName>
    </recommendedName>
</protein>
<keyword evidence="1" id="KW-0812">Transmembrane</keyword>